<dbReference type="RefSeq" id="WP_344664104.1">
    <property type="nucleotide sequence ID" value="NZ_BAAAQN010000003.1"/>
</dbReference>
<protein>
    <recommendedName>
        <fullName evidence="1">DUF6923 domain-containing protein</fullName>
    </recommendedName>
</protein>
<feature type="domain" description="DUF6923" evidence="1">
    <location>
        <begin position="28"/>
        <end position="185"/>
    </location>
</feature>
<dbReference type="InterPro" id="IPR054215">
    <property type="entry name" value="DUF6923"/>
</dbReference>
<evidence type="ECO:0000313" key="2">
    <source>
        <dbReference type="EMBL" id="GAA2015273.1"/>
    </source>
</evidence>
<comment type="caution">
    <text evidence="2">The sequence shown here is derived from an EMBL/GenBank/DDBJ whole genome shotgun (WGS) entry which is preliminary data.</text>
</comment>
<organism evidence="2 3">
    <name type="scientific">Catenulispora yoronensis</name>
    <dbReference type="NCBI Taxonomy" id="450799"/>
    <lineage>
        <taxon>Bacteria</taxon>
        <taxon>Bacillati</taxon>
        <taxon>Actinomycetota</taxon>
        <taxon>Actinomycetes</taxon>
        <taxon>Catenulisporales</taxon>
        <taxon>Catenulisporaceae</taxon>
        <taxon>Catenulispora</taxon>
    </lineage>
</organism>
<gene>
    <name evidence="2" type="ORF">GCM10009839_08070</name>
</gene>
<reference evidence="3" key="1">
    <citation type="journal article" date="2019" name="Int. J. Syst. Evol. Microbiol.">
        <title>The Global Catalogue of Microorganisms (GCM) 10K type strain sequencing project: providing services to taxonomists for standard genome sequencing and annotation.</title>
        <authorList>
            <consortium name="The Broad Institute Genomics Platform"/>
            <consortium name="The Broad Institute Genome Sequencing Center for Infectious Disease"/>
            <person name="Wu L."/>
            <person name="Ma J."/>
        </authorList>
    </citation>
    <scope>NUCLEOTIDE SEQUENCE [LARGE SCALE GENOMIC DNA]</scope>
    <source>
        <strain evidence="3">JCM 16014</strain>
    </source>
</reference>
<dbReference type="Proteomes" id="UP001500751">
    <property type="component" value="Unassembled WGS sequence"/>
</dbReference>
<sequence>MFVAQGPTRGQPTTLYEATQQTGNITFVKQGGVTTGLGQVGLPSSAANYNQGTFGDGATADTLYVRLAQTDRRLYAVNVPAKTTQTIVLSADVPNLSDFAWADGYLWGVDGPDRRMYRIDPGTGAVVSFAVTGVATDPYGAQWTYGNGNIGISDNVTGTVYQLRLNNPTSATPTATVLSATRSPTT</sequence>
<name>A0ABP5F7B8_9ACTN</name>
<accession>A0ABP5F7B8</accession>
<keyword evidence="3" id="KW-1185">Reference proteome</keyword>
<dbReference type="EMBL" id="BAAAQN010000003">
    <property type="protein sequence ID" value="GAA2015273.1"/>
    <property type="molecule type" value="Genomic_DNA"/>
</dbReference>
<evidence type="ECO:0000259" key="1">
    <source>
        <dbReference type="Pfam" id="PF21959"/>
    </source>
</evidence>
<dbReference type="Pfam" id="PF21959">
    <property type="entry name" value="DUF6923"/>
    <property type="match status" value="1"/>
</dbReference>
<evidence type="ECO:0000313" key="3">
    <source>
        <dbReference type="Proteomes" id="UP001500751"/>
    </source>
</evidence>
<dbReference type="SUPFAM" id="SSF63825">
    <property type="entry name" value="YWTD domain"/>
    <property type="match status" value="1"/>
</dbReference>
<proteinExistence type="predicted"/>